<protein>
    <submittedName>
        <fullName evidence="2">Transcriptional regulator, ArsR family</fullName>
    </submittedName>
</protein>
<feature type="compositionally biased region" description="Low complexity" evidence="1">
    <location>
        <begin position="64"/>
        <end position="78"/>
    </location>
</feature>
<evidence type="ECO:0000256" key="1">
    <source>
        <dbReference type="SAM" id="MobiDB-lite"/>
    </source>
</evidence>
<feature type="compositionally biased region" description="Gly residues" evidence="1">
    <location>
        <begin position="23"/>
        <end position="37"/>
    </location>
</feature>
<feature type="non-terminal residue" evidence="2">
    <location>
        <position position="118"/>
    </location>
</feature>
<feature type="non-terminal residue" evidence="2">
    <location>
        <position position="1"/>
    </location>
</feature>
<name>A0A6J4N974_9BACT</name>
<evidence type="ECO:0000313" key="2">
    <source>
        <dbReference type="EMBL" id="CAA9381439.1"/>
    </source>
</evidence>
<accession>A0A6J4N974</accession>
<gene>
    <name evidence="2" type="ORF">AVDCRST_MAG89-5427</name>
</gene>
<dbReference type="AlphaFoldDB" id="A0A6J4N974"/>
<feature type="compositionally biased region" description="Basic residues" evidence="1">
    <location>
        <begin position="1"/>
        <end position="15"/>
    </location>
</feature>
<organism evidence="2">
    <name type="scientific">uncultured Gemmatimonadota bacterium</name>
    <dbReference type="NCBI Taxonomy" id="203437"/>
    <lineage>
        <taxon>Bacteria</taxon>
        <taxon>Pseudomonadati</taxon>
        <taxon>Gemmatimonadota</taxon>
        <taxon>environmental samples</taxon>
    </lineage>
</organism>
<reference evidence="2" key="1">
    <citation type="submission" date="2020-02" db="EMBL/GenBank/DDBJ databases">
        <authorList>
            <person name="Meier V. D."/>
        </authorList>
    </citation>
    <scope>NUCLEOTIDE SEQUENCE</scope>
    <source>
        <strain evidence="2">AVDCRST_MAG89</strain>
    </source>
</reference>
<feature type="region of interest" description="Disordered" evidence="1">
    <location>
        <begin position="1"/>
        <end position="81"/>
    </location>
</feature>
<proteinExistence type="predicted"/>
<sequence>DGSRSPQRHLRRPCRSHAPGDAGAPGEGRGDGDGTGGAVRHEHARHLQAPEGVGTRGADRARPRGPVAAGAPAAGAAARGERVDGAVPAVLGAELRSIGRVSSHTSEQGAERWRRQRV</sequence>
<dbReference type="EMBL" id="CADCTV010001137">
    <property type="protein sequence ID" value="CAA9381439.1"/>
    <property type="molecule type" value="Genomic_DNA"/>
</dbReference>